<sequence length="75" mass="8373">MYSTLQIYEVTFMKKVIAFTLAACVAGFTLPAFAATHHDDTTHKAKHHHKKTHAKHHGKMHIKQMPKTGYGGASE</sequence>
<dbReference type="AlphaFoldDB" id="A0A0U5C395"/>
<dbReference type="RefSeq" id="WP_231956104.1">
    <property type="nucleotide sequence ID" value="NZ_AP017312.1"/>
</dbReference>
<dbReference type="EMBL" id="AP017312">
    <property type="protein sequence ID" value="BAU26019.1"/>
    <property type="molecule type" value="Genomic_DNA"/>
</dbReference>
<proteinExistence type="predicted"/>
<organism evidence="3 4">
    <name type="scientific">Aneurinibacillus soli</name>
    <dbReference type="NCBI Taxonomy" id="1500254"/>
    <lineage>
        <taxon>Bacteria</taxon>
        <taxon>Bacillati</taxon>
        <taxon>Bacillota</taxon>
        <taxon>Bacilli</taxon>
        <taxon>Bacillales</taxon>
        <taxon>Paenibacillaceae</taxon>
        <taxon>Aneurinibacillus group</taxon>
        <taxon>Aneurinibacillus</taxon>
    </lineage>
</organism>
<gene>
    <name evidence="3" type="ORF">CB4_00091</name>
</gene>
<feature type="signal peptide" evidence="2">
    <location>
        <begin position="1"/>
        <end position="34"/>
    </location>
</feature>
<name>A0A0U5C395_9BACL</name>
<reference evidence="3 4" key="1">
    <citation type="submission" date="2015-12" db="EMBL/GenBank/DDBJ databases">
        <title>Genome sequence of Aneurinibacillus soli.</title>
        <authorList>
            <person name="Lee J.S."/>
            <person name="Lee K.C."/>
            <person name="Kim K.K."/>
            <person name="Lee B.W."/>
        </authorList>
    </citation>
    <scope>NUCLEOTIDE SEQUENCE [LARGE SCALE GENOMIC DNA]</scope>
    <source>
        <strain evidence="3 4">CB4</strain>
    </source>
</reference>
<accession>A0A0U5C395</accession>
<feature type="chain" id="PRO_5043937977" evidence="2">
    <location>
        <begin position="35"/>
        <end position="75"/>
    </location>
</feature>
<evidence type="ECO:0000256" key="1">
    <source>
        <dbReference type="SAM" id="MobiDB-lite"/>
    </source>
</evidence>
<protein>
    <submittedName>
        <fullName evidence="3">Uncharacterized protein</fullName>
    </submittedName>
</protein>
<evidence type="ECO:0000313" key="3">
    <source>
        <dbReference type="EMBL" id="BAU26019.1"/>
    </source>
</evidence>
<dbReference type="Proteomes" id="UP000217696">
    <property type="component" value="Chromosome"/>
</dbReference>
<evidence type="ECO:0000256" key="2">
    <source>
        <dbReference type="SAM" id="SignalP"/>
    </source>
</evidence>
<feature type="compositionally biased region" description="Basic residues" evidence="1">
    <location>
        <begin position="44"/>
        <end position="64"/>
    </location>
</feature>
<dbReference type="KEGG" id="asoc:CB4_00091"/>
<keyword evidence="2" id="KW-0732">Signal</keyword>
<evidence type="ECO:0000313" key="4">
    <source>
        <dbReference type="Proteomes" id="UP000217696"/>
    </source>
</evidence>
<keyword evidence="4" id="KW-1185">Reference proteome</keyword>
<feature type="region of interest" description="Disordered" evidence="1">
    <location>
        <begin position="39"/>
        <end position="75"/>
    </location>
</feature>